<comment type="caution">
    <text evidence="1">The sequence shown here is derived from an EMBL/GenBank/DDBJ whole genome shotgun (WGS) entry which is preliminary data.</text>
</comment>
<dbReference type="eggNOG" id="ENOG502ZF47">
    <property type="taxonomic scope" value="Bacteria"/>
</dbReference>
<dbReference type="STRING" id="547042.BACCOPRO_00094"/>
<evidence type="ECO:0000313" key="1">
    <source>
        <dbReference type="EMBL" id="EEF74635.1"/>
    </source>
</evidence>
<dbReference type="GeneID" id="78405161"/>
<dbReference type="HOGENOM" id="CLU_173809_1_0_10"/>
<keyword evidence="2" id="KW-1185">Reference proteome</keyword>
<name>S0F4H5_9BACT</name>
<dbReference type="EMBL" id="ACBW01000011">
    <property type="protein sequence ID" value="EEF74635.1"/>
    <property type="molecule type" value="Genomic_DNA"/>
</dbReference>
<dbReference type="InterPro" id="IPR025905">
    <property type="entry name" value="NVEALA"/>
</dbReference>
<accession>S0F4H5</accession>
<proteinExistence type="predicted"/>
<sequence>MKKALDAAAVIATVAIAGWNYQQNKEVELSDLAMENVEALANGESESNLDCEGLLGICSFECDKCGADWTAIGSTMKGSHTCQQ</sequence>
<dbReference type="RefSeq" id="WP_008139841.1">
    <property type="nucleotide sequence ID" value="NZ_EQ973629.1"/>
</dbReference>
<protein>
    <recommendedName>
        <fullName evidence="3">NVEALA family protein</fullName>
    </recommendedName>
</protein>
<dbReference type="Proteomes" id="UP000014073">
    <property type="component" value="Unassembled WGS sequence"/>
</dbReference>
<organism evidence="1 2">
    <name type="scientific">Phocaeicola coprophilus DSM 18228 = JCM 13818</name>
    <dbReference type="NCBI Taxonomy" id="547042"/>
    <lineage>
        <taxon>Bacteria</taxon>
        <taxon>Pseudomonadati</taxon>
        <taxon>Bacteroidota</taxon>
        <taxon>Bacteroidia</taxon>
        <taxon>Bacteroidales</taxon>
        <taxon>Bacteroidaceae</taxon>
        <taxon>Phocaeicola</taxon>
    </lineage>
</organism>
<dbReference type="AlphaFoldDB" id="S0F4H5"/>
<evidence type="ECO:0008006" key="3">
    <source>
        <dbReference type="Google" id="ProtNLM"/>
    </source>
</evidence>
<gene>
    <name evidence="1" type="ORF">BACCOPRO_00094</name>
</gene>
<dbReference type="OrthoDB" id="1100860at2"/>
<dbReference type="Pfam" id="PF14055">
    <property type="entry name" value="NVEALA"/>
    <property type="match status" value="1"/>
</dbReference>
<reference evidence="1 2" key="1">
    <citation type="submission" date="2008-12" db="EMBL/GenBank/DDBJ databases">
        <authorList>
            <person name="Fulton L."/>
            <person name="Clifton S."/>
            <person name="Fulton B."/>
            <person name="Xu J."/>
            <person name="Minx P."/>
            <person name="Pepin K.H."/>
            <person name="Johnson M."/>
            <person name="Bhonagiri V."/>
            <person name="Nash W.E."/>
            <person name="Mardis E.R."/>
            <person name="Wilson R.K."/>
        </authorList>
    </citation>
    <scope>NUCLEOTIDE SEQUENCE [LARGE SCALE GENOMIC DNA]</scope>
    <source>
        <strain evidence="1 2">DSM 18228</strain>
    </source>
</reference>
<evidence type="ECO:0000313" key="2">
    <source>
        <dbReference type="Proteomes" id="UP000014073"/>
    </source>
</evidence>